<evidence type="ECO:0000256" key="1">
    <source>
        <dbReference type="SAM" id="Coils"/>
    </source>
</evidence>
<dbReference type="Proteomes" id="UP001652582">
    <property type="component" value="Chromosome 19"/>
</dbReference>
<reference evidence="4" key="1">
    <citation type="submission" date="2025-08" db="UniProtKB">
        <authorList>
            <consortium name="RefSeq"/>
        </authorList>
    </citation>
    <scope>IDENTIFICATION</scope>
</reference>
<proteinExistence type="predicted"/>
<dbReference type="PANTHER" id="PTHR39960:SF1">
    <property type="entry name" value="LD34147P"/>
    <property type="match status" value="1"/>
</dbReference>
<dbReference type="GeneID" id="128199148"/>
<feature type="coiled-coil region" evidence="1">
    <location>
        <begin position="202"/>
        <end position="271"/>
    </location>
</feature>
<dbReference type="RefSeq" id="XP_052743258.1">
    <property type="nucleotide sequence ID" value="XM_052887298.1"/>
</dbReference>
<name>A0ABM3LW19_BICAN</name>
<feature type="chain" id="PRO_5047003215" evidence="2">
    <location>
        <begin position="25"/>
        <end position="544"/>
    </location>
</feature>
<keyword evidence="1" id="KW-0175">Coiled coil</keyword>
<protein>
    <submittedName>
        <fullName evidence="4">Structural maintenance of chromosomes protein 2 isoform X1</fullName>
    </submittedName>
</protein>
<sequence length="544" mass="61801">MAILSTRLWWVVAAVLVATTNTQARNVTHEDIRDAMMSLVHMFRISEDKLERHEYREKALGEQLKKMLLGLEKKHRNLETLKGTISRLDDRLYNVENIFLQKEEREKETQRKTNEALDEIKTSLKTLTAYVTTNLKPASTKELDNRVNPKEELLNSRLDATDAKLDTIKKEVEALKNSLSKDALRNMCLDVALEMNPFERHISDAEKLLNKYEVKLNELNGNASKVQTDFVPLSEIALADEAWHSKMTEVMERQEKSINKIQQLLSDAESMWKDLPRTADLQRNANHTLDGLRELQHNLTGNQDKAVTKINLKLREMGDRLVATNEDIQQSLTQGNTMSERAYNDIQHSYESLRGEVQAFSKNEHVLLQTADNLMGIKKRLEYGVQQISLIMIQSSQLNKTLNDRLDVLESQITTNQTFALSNLTSKIDSQMSQVWRQIGIVYQQLTASRTALDGLTVQTARYVNGTTTTLDGMKTKVESITDRMLEVDSNLNYLLGRLSLVTQEFGQIKTGLGEALEKAKSSFQDVKTKLEDSGPGPHVAATI</sequence>
<evidence type="ECO:0000313" key="4">
    <source>
        <dbReference type="RefSeq" id="XP_052743258.1"/>
    </source>
</evidence>
<keyword evidence="2" id="KW-0732">Signal</keyword>
<accession>A0ABM3LW19</accession>
<keyword evidence="3" id="KW-1185">Reference proteome</keyword>
<feature type="coiled-coil region" evidence="1">
    <location>
        <begin position="71"/>
        <end position="120"/>
    </location>
</feature>
<gene>
    <name evidence="4" type="primary">LOC128199148</name>
</gene>
<feature type="signal peptide" evidence="2">
    <location>
        <begin position="1"/>
        <end position="24"/>
    </location>
</feature>
<dbReference type="PANTHER" id="PTHR39960">
    <property type="entry name" value="LD34147P"/>
    <property type="match status" value="1"/>
</dbReference>
<evidence type="ECO:0000256" key="2">
    <source>
        <dbReference type="SAM" id="SignalP"/>
    </source>
</evidence>
<organism evidence="3 4">
    <name type="scientific">Bicyclus anynana</name>
    <name type="common">Squinting bush brown butterfly</name>
    <dbReference type="NCBI Taxonomy" id="110368"/>
    <lineage>
        <taxon>Eukaryota</taxon>
        <taxon>Metazoa</taxon>
        <taxon>Ecdysozoa</taxon>
        <taxon>Arthropoda</taxon>
        <taxon>Hexapoda</taxon>
        <taxon>Insecta</taxon>
        <taxon>Pterygota</taxon>
        <taxon>Neoptera</taxon>
        <taxon>Endopterygota</taxon>
        <taxon>Lepidoptera</taxon>
        <taxon>Glossata</taxon>
        <taxon>Ditrysia</taxon>
        <taxon>Papilionoidea</taxon>
        <taxon>Nymphalidae</taxon>
        <taxon>Satyrinae</taxon>
        <taxon>Satyrini</taxon>
        <taxon>Mycalesina</taxon>
        <taxon>Bicyclus</taxon>
    </lineage>
</organism>
<evidence type="ECO:0000313" key="3">
    <source>
        <dbReference type="Proteomes" id="UP001652582"/>
    </source>
</evidence>